<dbReference type="InterPro" id="IPR012160">
    <property type="entry name" value="LtaS-like"/>
</dbReference>
<protein>
    <submittedName>
        <fullName evidence="13">Phosphoglycerol transferase MdoB-like AlkP superfamily enzyme</fullName>
    </submittedName>
</protein>
<feature type="binding site" evidence="9">
    <location>
        <position position="460"/>
    </location>
    <ligand>
        <name>substrate</name>
    </ligand>
</feature>
<comment type="subcellular location">
    <subcellularLocation>
        <location evidence="1">Cell membrane</location>
        <topology evidence="1">Multi-pass membrane protein</topology>
    </subcellularLocation>
</comment>
<evidence type="ECO:0000313" key="13">
    <source>
        <dbReference type="EMBL" id="TCL48809.1"/>
    </source>
</evidence>
<dbReference type="InterPro" id="IPR050448">
    <property type="entry name" value="OpgB/LTA_synthase_biosynth"/>
</dbReference>
<keyword evidence="4 11" id="KW-0812">Transmembrane</keyword>
<dbReference type="PIRSF" id="PIRSF005091">
    <property type="entry name" value="Mmb_sulf_HI1246"/>
    <property type="match status" value="1"/>
</dbReference>
<dbReference type="SUPFAM" id="SSF53649">
    <property type="entry name" value="Alkaline phosphatase-like"/>
    <property type="match status" value="1"/>
</dbReference>
<evidence type="ECO:0000256" key="3">
    <source>
        <dbReference type="ARBA" id="ARBA00022475"/>
    </source>
</evidence>
<dbReference type="PANTHER" id="PTHR47371:SF1">
    <property type="entry name" value="LIPOTEICHOIC ACID SYNTHASE-LIKE YQGS"/>
    <property type="match status" value="1"/>
</dbReference>
<dbReference type="CDD" id="cd16015">
    <property type="entry name" value="LTA_synthase"/>
    <property type="match status" value="1"/>
</dbReference>
<evidence type="ECO:0000256" key="1">
    <source>
        <dbReference type="ARBA" id="ARBA00004651"/>
    </source>
</evidence>
<evidence type="ECO:0000259" key="12">
    <source>
        <dbReference type="Pfam" id="PF00884"/>
    </source>
</evidence>
<evidence type="ECO:0000256" key="5">
    <source>
        <dbReference type="ARBA" id="ARBA00022989"/>
    </source>
</evidence>
<keyword evidence="9" id="KW-0464">Manganese</keyword>
<feature type="transmembrane region" description="Helical" evidence="11">
    <location>
        <begin position="205"/>
        <end position="221"/>
    </location>
</feature>
<dbReference type="AlphaFoldDB" id="A0A4R1QCX2"/>
<sequence>MIPLLSSDVHFEKRLLFCKESIKIVVGYIKNVRNRLRLDSEELAASVEGNKEGKKVKNYRFVLLTVLLLWIKTYIVYKTSFDIKIESWKQEFILFINPLSFLLFIFGLSLFMKEKRRNRYIVITSFLISFVLYANVMFYRFFNDFITIPVLFQTSNMGDLGNSVFELMRFSDLFFFADVALLAWFIYKKMPIAAYVPATKRTRRAYFFVTVAIALFNLGLAETERPELLTRTFDREMLIKNLGMYNYHIYDIILQSRSKAQRVLADSSELADIQNYVNANEKEPNKDLFGIAKGRNVIIVSMESLQSFVINNTVNGQEITPFLNDFIKQSYYFDNFYHQTGQGKTSDAEFLIENSLYPLGRGAVFFTHATNEYNATPEILKKYGYYTAVFHANNKSFWNRDLMYQSLGYDRYFSLTDFEVNEENSVGWGLKDIPFFEQSVQHLKTLPQPFYAKFITLTNHFPFELDEEDRMVPEYTSNSRTLNRYFPTVRYMDEALKVFIEQLKKEGLYEKSIIIMYGDHYGISENHNKAMAQYLGKEEITPFDHVQLQRVPLIIHIPGVTDKHPKVISKVSGQIDVKPTLLHLLGIDTKNDIHFGEDLFAEDKMDFAVLRDGSFITKDYVYTKNACYDKKTGLEVDASHCEPYMEKARQELEYSDKIVYGDLLRFYNKQLEKKHQK</sequence>
<comment type="similarity">
    <text evidence="2 7">Belongs to the LTA synthase family.</text>
</comment>
<evidence type="ECO:0000256" key="2">
    <source>
        <dbReference type="ARBA" id="ARBA00009983"/>
    </source>
</evidence>
<evidence type="ECO:0000256" key="9">
    <source>
        <dbReference type="PIRSR" id="PIRSR005091-2"/>
    </source>
</evidence>
<dbReference type="Pfam" id="PF00884">
    <property type="entry name" value="Sulfatase"/>
    <property type="match status" value="1"/>
</dbReference>
<evidence type="ECO:0000256" key="4">
    <source>
        <dbReference type="ARBA" id="ARBA00022692"/>
    </source>
</evidence>
<dbReference type="Gene3D" id="3.30.1120.170">
    <property type="match status" value="1"/>
</dbReference>
<dbReference type="PANTHER" id="PTHR47371">
    <property type="entry name" value="LIPOTEICHOIC ACID SYNTHASE"/>
    <property type="match status" value="1"/>
</dbReference>
<dbReference type="Proteomes" id="UP000295658">
    <property type="component" value="Unassembled WGS sequence"/>
</dbReference>
<name>A0A4R1QCX2_9BACL</name>
<feature type="transmembrane region" description="Helical" evidence="11">
    <location>
        <begin position="167"/>
        <end position="185"/>
    </location>
</feature>
<feature type="domain" description="Sulfatase N-terminal" evidence="12">
    <location>
        <begin position="295"/>
        <end position="587"/>
    </location>
</feature>
<keyword evidence="6 7" id="KW-0472">Membrane</keyword>
<accession>A0A4R1QCX2</accession>
<evidence type="ECO:0000256" key="11">
    <source>
        <dbReference type="SAM" id="Phobius"/>
    </source>
</evidence>
<reference evidence="13 14" key="1">
    <citation type="submission" date="2019-03" db="EMBL/GenBank/DDBJ databases">
        <title>Genomic Encyclopedia of Type Strains, Phase IV (KMG-IV): sequencing the most valuable type-strain genomes for metagenomic binning, comparative biology and taxonomic classification.</title>
        <authorList>
            <person name="Goeker M."/>
        </authorList>
    </citation>
    <scope>NUCLEOTIDE SEQUENCE [LARGE SCALE GENOMIC DNA]</scope>
    <source>
        <strain evidence="13 14">DSM 24979</strain>
    </source>
</reference>
<comment type="caution">
    <text evidence="13">The sequence shown here is derived from an EMBL/GenBank/DDBJ whole genome shotgun (WGS) entry which is preliminary data.</text>
</comment>
<feature type="binding site" evidence="10">
    <location>
        <position position="519"/>
    </location>
    <ligand>
        <name>Mn(2+)</name>
        <dbReference type="ChEBI" id="CHEBI:29035"/>
    </ligand>
</feature>
<feature type="binding site" evidence="10">
    <location>
        <position position="520"/>
    </location>
    <ligand>
        <name>Mn(2+)</name>
        <dbReference type="ChEBI" id="CHEBI:29035"/>
    </ligand>
</feature>
<dbReference type="InterPro" id="IPR017850">
    <property type="entry name" value="Alkaline_phosphatase_core_sf"/>
</dbReference>
<feature type="active site" evidence="8">
    <location>
        <position position="345"/>
    </location>
</feature>
<keyword evidence="13" id="KW-0808">Transferase</keyword>
<evidence type="ECO:0000256" key="10">
    <source>
        <dbReference type="PIRSR" id="PIRSR005091-3"/>
    </source>
</evidence>
<keyword evidence="5 11" id="KW-1133">Transmembrane helix</keyword>
<dbReference type="Gene3D" id="3.40.720.10">
    <property type="entry name" value="Alkaline Phosphatase, subunit A"/>
    <property type="match status" value="1"/>
</dbReference>
<organism evidence="13 14">
    <name type="scientific">Thermolongibacillus altinsuensis</name>
    <dbReference type="NCBI Taxonomy" id="575256"/>
    <lineage>
        <taxon>Bacteria</taxon>
        <taxon>Bacillati</taxon>
        <taxon>Bacillota</taxon>
        <taxon>Bacilli</taxon>
        <taxon>Bacillales</taxon>
        <taxon>Anoxybacillaceae</taxon>
        <taxon>Thermolongibacillus</taxon>
    </lineage>
</organism>
<keyword evidence="3 7" id="KW-1003">Cell membrane</keyword>
<proteinExistence type="inferred from homology"/>
<keyword evidence="14" id="KW-1185">Reference proteome</keyword>
<feature type="binding site" evidence="10">
    <location>
        <position position="345"/>
    </location>
    <ligand>
        <name>Mn(2+)</name>
        <dbReference type="ChEBI" id="CHEBI:29035"/>
    </ligand>
</feature>
<evidence type="ECO:0000313" key="14">
    <source>
        <dbReference type="Proteomes" id="UP000295658"/>
    </source>
</evidence>
<dbReference type="GO" id="GO:0046872">
    <property type="term" value="F:metal ion binding"/>
    <property type="evidence" value="ECO:0007669"/>
    <property type="project" value="UniProtKB-KW"/>
</dbReference>
<feature type="binding site" evidence="10">
    <location>
        <position position="303"/>
    </location>
    <ligand>
        <name>Mn(2+)</name>
        <dbReference type="ChEBI" id="CHEBI:29035"/>
    </ligand>
</feature>
<dbReference type="GO" id="GO:0005886">
    <property type="term" value="C:plasma membrane"/>
    <property type="evidence" value="ECO:0007669"/>
    <property type="project" value="UniProtKB-SubCell"/>
</dbReference>
<evidence type="ECO:0000256" key="8">
    <source>
        <dbReference type="PIRSR" id="PIRSR005091-1"/>
    </source>
</evidence>
<keyword evidence="9" id="KW-0479">Metal-binding</keyword>
<evidence type="ECO:0000256" key="6">
    <source>
        <dbReference type="ARBA" id="ARBA00023136"/>
    </source>
</evidence>
<feature type="transmembrane region" description="Helical" evidence="11">
    <location>
        <begin position="120"/>
        <end position="142"/>
    </location>
</feature>
<dbReference type="EMBL" id="SLUL01000008">
    <property type="protein sequence ID" value="TCL48809.1"/>
    <property type="molecule type" value="Genomic_DNA"/>
</dbReference>
<feature type="transmembrane region" description="Helical" evidence="11">
    <location>
        <begin position="59"/>
        <end position="77"/>
    </location>
</feature>
<evidence type="ECO:0000256" key="7">
    <source>
        <dbReference type="PIRNR" id="PIRNR005091"/>
    </source>
</evidence>
<feature type="transmembrane region" description="Helical" evidence="11">
    <location>
        <begin position="92"/>
        <end position="111"/>
    </location>
</feature>
<dbReference type="GO" id="GO:0016740">
    <property type="term" value="F:transferase activity"/>
    <property type="evidence" value="ECO:0007669"/>
    <property type="project" value="UniProtKB-KW"/>
</dbReference>
<gene>
    <name evidence="13" type="ORF">EDD69_10866</name>
</gene>
<dbReference type="InterPro" id="IPR000917">
    <property type="entry name" value="Sulfatase_N"/>
</dbReference>